<evidence type="ECO:0000313" key="3">
    <source>
        <dbReference type="EMBL" id="KAF2674230.1"/>
    </source>
</evidence>
<proteinExistence type="predicted"/>
<feature type="region of interest" description="Disordered" evidence="1">
    <location>
        <begin position="287"/>
        <end position="378"/>
    </location>
</feature>
<feature type="region of interest" description="Disordered" evidence="1">
    <location>
        <begin position="20"/>
        <end position="45"/>
    </location>
</feature>
<feature type="compositionally biased region" description="Basic and acidic residues" evidence="1">
    <location>
        <begin position="305"/>
        <end position="343"/>
    </location>
</feature>
<dbReference type="EMBL" id="MU004230">
    <property type="protein sequence ID" value="KAF2674230.1"/>
    <property type="molecule type" value="Genomic_DNA"/>
</dbReference>
<feature type="compositionally biased region" description="Low complexity" evidence="1">
    <location>
        <begin position="211"/>
        <end position="227"/>
    </location>
</feature>
<keyword evidence="4" id="KW-1185">Reference proteome</keyword>
<keyword evidence="2" id="KW-0472">Membrane</keyword>
<feature type="transmembrane region" description="Helical" evidence="2">
    <location>
        <begin position="409"/>
        <end position="426"/>
    </location>
</feature>
<gene>
    <name evidence="3" type="ORF">BT63DRAFT_419533</name>
</gene>
<name>A0A6A6UR38_9PEZI</name>
<organism evidence="3 4">
    <name type="scientific">Microthyrium microscopicum</name>
    <dbReference type="NCBI Taxonomy" id="703497"/>
    <lineage>
        <taxon>Eukaryota</taxon>
        <taxon>Fungi</taxon>
        <taxon>Dikarya</taxon>
        <taxon>Ascomycota</taxon>
        <taxon>Pezizomycotina</taxon>
        <taxon>Dothideomycetes</taxon>
        <taxon>Dothideomycetes incertae sedis</taxon>
        <taxon>Microthyriales</taxon>
        <taxon>Microthyriaceae</taxon>
        <taxon>Microthyrium</taxon>
    </lineage>
</organism>
<sequence length="458" mass="51479">MTTNGDSNMASQQPAMPTITQTEDHPLSTSLHDSIHSLSSSRHQSSQVAKTYRQAANLFLTRRFPEALSTIEPIITVQPSDSGPSQNGNGADHIAQQAAVAPVAYASKTTRIKIWSFWLTFLHQVVDLGPEEGKHAFGTTKWKALVSKARDGAVWDDVVRDGYGGVEGSVDADVVVSLATLLLTHMQSQRINQEKLEAYLSAVARPSFDITSHLSSPPRLRRTSSTPGTNTPRDLQTSLKILELYTLHVLPRNGEWEYAKEFIMMSELLDDEKKEAFLHALHGLKEEREETAKREKQIQRAQQEQLERQRHEEEDEAKAHAKRAEEESRKREELRKRQLEAQPKDTYQQPRSSHNRTISGGTASKPRPAKKDISRRPSPQTLYARIGLILSNLQSLILNTTQSLSSNPMALLRTLLFILAFALMFGRREMRERIKRAFDRGWAKVSATVGMGMKVSSI</sequence>
<dbReference type="OrthoDB" id="3981028at2759"/>
<evidence type="ECO:0008006" key="5">
    <source>
        <dbReference type="Google" id="ProtNLM"/>
    </source>
</evidence>
<keyword evidence="2" id="KW-0812">Transmembrane</keyword>
<accession>A0A6A6UR38</accession>
<evidence type="ECO:0000313" key="4">
    <source>
        <dbReference type="Proteomes" id="UP000799302"/>
    </source>
</evidence>
<evidence type="ECO:0000256" key="2">
    <source>
        <dbReference type="SAM" id="Phobius"/>
    </source>
</evidence>
<evidence type="ECO:0000256" key="1">
    <source>
        <dbReference type="SAM" id="MobiDB-lite"/>
    </source>
</evidence>
<feature type="region of interest" description="Disordered" evidence="1">
    <location>
        <begin position="211"/>
        <end position="234"/>
    </location>
</feature>
<feature type="compositionally biased region" description="Low complexity" evidence="1">
    <location>
        <begin position="27"/>
        <end position="45"/>
    </location>
</feature>
<dbReference type="AlphaFoldDB" id="A0A6A6UR38"/>
<dbReference type="Proteomes" id="UP000799302">
    <property type="component" value="Unassembled WGS sequence"/>
</dbReference>
<feature type="compositionally biased region" description="Polar residues" evidence="1">
    <location>
        <begin position="345"/>
        <end position="362"/>
    </location>
</feature>
<protein>
    <recommendedName>
        <fullName evidence="5">Peroxin 26</fullName>
    </recommendedName>
</protein>
<reference evidence="3" key="1">
    <citation type="journal article" date="2020" name="Stud. Mycol.">
        <title>101 Dothideomycetes genomes: a test case for predicting lifestyles and emergence of pathogens.</title>
        <authorList>
            <person name="Haridas S."/>
            <person name="Albert R."/>
            <person name="Binder M."/>
            <person name="Bloem J."/>
            <person name="Labutti K."/>
            <person name="Salamov A."/>
            <person name="Andreopoulos B."/>
            <person name="Baker S."/>
            <person name="Barry K."/>
            <person name="Bills G."/>
            <person name="Bluhm B."/>
            <person name="Cannon C."/>
            <person name="Castanera R."/>
            <person name="Culley D."/>
            <person name="Daum C."/>
            <person name="Ezra D."/>
            <person name="Gonzalez J."/>
            <person name="Henrissat B."/>
            <person name="Kuo A."/>
            <person name="Liang C."/>
            <person name="Lipzen A."/>
            <person name="Lutzoni F."/>
            <person name="Magnuson J."/>
            <person name="Mondo S."/>
            <person name="Nolan M."/>
            <person name="Ohm R."/>
            <person name="Pangilinan J."/>
            <person name="Park H.-J."/>
            <person name="Ramirez L."/>
            <person name="Alfaro M."/>
            <person name="Sun H."/>
            <person name="Tritt A."/>
            <person name="Yoshinaga Y."/>
            <person name="Zwiers L.-H."/>
            <person name="Turgeon B."/>
            <person name="Goodwin S."/>
            <person name="Spatafora J."/>
            <person name="Crous P."/>
            <person name="Grigoriev I."/>
        </authorList>
    </citation>
    <scope>NUCLEOTIDE SEQUENCE</scope>
    <source>
        <strain evidence="3">CBS 115976</strain>
    </source>
</reference>
<keyword evidence="2" id="KW-1133">Transmembrane helix</keyword>
<feature type="compositionally biased region" description="Basic and acidic residues" evidence="1">
    <location>
        <begin position="287"/>
        <end position="298"/>
    </location>
</feature>